<dbReference type="AlphaFoldDB" id="A0A8J6NDG4"/>
<organism evidence="1 2">
    <name type="scientific">Candidatus Desulfobia pelagia</name>
    <dbReference type="NCBI Taxonomy" id="2841692"/>
    <lineage>
        <taxon>Bacteria</taxon>
        <taxon>Pseudomonadati</taxon>
        <taxon>Thermodesulfobacteriota</taxon>
        <taxon>Desulfobulbia</taxon>
        <taxon>Desulfobulbales</taxon>
        <taxon>Desulfobulbaceae</taxon>
        <taxon>Candidatus Desulfobia</taxon>
    </lineage>
</organism>
<gene>
    <name evidence="1" type="ORF">H8E41_08600</name>
</gene>
<comment type="caution">
    <text evidence="1">The sequence shown here is derived from an EMBL/GenBank/DDBJ whole genome shotgun (WGS) entry which is preliminary data.</text>
</comment>
<dbReference type="EMBL" id="JACNJZ010000118">
    <property type="protein sequence ID" value="MBC8317954.1"/>
    <property type="molecule type" value="Genomic_DNA"/>
</dbReference>
<evidence type="ECO:0000313" key="2">
    <source>
        <dbReference type="Proteomes" id="UP000614424"/>
    </source>
</evidence>
<evidence type="ECO:0000313" key="1">
    <source>
        <dbReference type="EMBL" id="MBC8317954.1"/>
    </source>
</evidence>
<accession>A0A8J6NDG4</accession>
<dbReference type="Proteomes" id="UP000614424">
    <property type="component" value="Unassembled WGS sequence"/>
</dbReference>
<protein>
    <submittedName>
        <fullName evidence="1">Uncharacterized protein</fullName>
    </submittedName>
</protein>
<proteinExistence type="predicted"/>
<name>A0A8J6NDG4_9BACT</name>
<sequence>MGGVKSSNPYGAGDRAVAAIDRKRERERRFMLQTAYKNADELALKLVQRLLDRHIIETTSDSAIRDVFTDLLRGLSEMEEFEVQFKIAPIRQLVINPNFLSLYLTQYITEDLMDHPKIEDVFGDDVDIYKAVDSVFDKIRPKEL</sequence>
<reference evidence="1 2" key="1">
    <citation type="submission" date="2020-08" db="EMBL/GenBank/DDBJ databases">
        <title>Bridging the membrane lipid divide: bacteria of the FCB group superphylum have the potential to synthesize archaeal ether lipids.</title>
        <authorList>
            <person name="Villanueva L."/>
            <person name="Von Meijenfeldt F.A.B."/>
            <person name="Westbye A.B."/>
            <person name="Yadav S."/>
            <person name="Hopmans E.C."/>
            <person name="Dutilh B.E."/>
            <person name="Sinninghe Damste J.S."/>
        </authorList>
    </citation>
    <scope>NUCLEOTIDE SEQUENCE [LARGE SCALE GENOMIC DNA]</scope>
    <source>
        <strain evidence="1">NIOZ-UU47</strain>
    </source>
</reference>